<protein>
    <submittedName>
        <fullName evidence="2">Uncharacterized protein</fullName>
    </submittedName>
</protein>
<name>A0A1H9VGF7_BUTFI</name>
<organism evidence="2 3">
    <name type="scientific">Butyrivibrio fibrisolvens</name>
    <dbReference type="NCBI Taxonomy" id="831"/>
    <lineage>
        <taxon>Bacteria</taxon>
        <taxon>Bacillati</taxon>
        <taxon>Bacillota</taxon>
        <taxon>Clostridia</taxon>
        <taxon>Lachnospirales</taxon>
        <taxon>Lachnospiraceae</taxon>
        <taxon>Butyrivibrio</taxon>
    </lineage>
</organism>
<evidence type="ECO:0000313" key="3">
    <source>
        <dbReference type="Proteomes" id="UP000182584"/>
    </source>
</evidence>
<keyword evidence="1" id="KW-0812">Transmembrane</keyword>
<feature type="transmembrane region" description="Helical" evidence="1">
    <location>
        <begin position="163"/>
        <end position="181"/>
    </location>
</feature>
<feature type="transmembrane region" description="Helical" evidence="1">
    <location>
        <begin position="92"/>
        <end position="115"/>
    </location>
</feature>
<keyword evidence="1" id="KW-1133">Transmembrane helix</keyword>
<keyword evidence="1" id="KW-0472">Membrane</keyword>
<sequence length="204" mass="23426">MRDNQLPTSEQIHRSHYYHSFFRGYTEAKVPSADGKRIRIKRVYTEDYIVCDQPKFMEVLSRILNFFLLIPGVYLFMAAGKVNANYNKTPVIALFSMIYAVMLILTFGVMLMYTIRPIKMTEYDYKSTSERLIRFSFICGIIGAVIFICTFLGAWYYGTSLDSITAGYLFSAILIALCGLFEKKRGYKTVENTNIPPEDGNVIL</sequence>
<proteinExistence type="predicted"/>
<dbReference type="Proteomes" id="UP000182584">
    <property type="component" value="Unassembled WGS sequence"/>
</dbReference>
<accession>A0A1H9VGF7</accession>
<dbReference type="EMBL" id="FOGJ01000023">
    <property type="protein sequence ID" value="SES20649.1"/>
    <property type="molecule type" value="Genomic_DNA"/>
</dbReference>
<reference evidence="2 3" key="1">
    <citation type="submission" date="2016-10" db="EMBL/GenBank/DDBJ databases">
        <authorList>
            <person name="de Groot N.N."/>
        </authorList>
    </citation>
    <scope>NUCLEOTIDE SEQUENCE [LARGE SCALE GENOMIC DNA]</scope>
    <source>
        <strain evidence="2 3">AR40</strain>
    </source>
</reference>
<evidence type="ECO:0000256" key="1">
    <source>
        <dbReference type="SAM" id="Phobius"/>
    </source>
</evidence>
<feature type="transmembrane region" description="Helical" evidence="1">
    <location>
        <begin position="63"/>
        <end position="80"/>
    </location>
</feature>
<gene>
    <name evidence="2" type="ORF">SAMN04487884_12316</name>
</gene>
<evidence type="ECO:0000313" key="2">
    <source>
        <dbReference type="EMBL" id="SES20649.1"/>
    </source>
</evidence>
<dbReference type="RefSeq" id="WP_074757644.1">
    <property type="nucleotide sequence ID" value="NZ_FOGJ01000023.1"/>
</dbReference>
<dbReference type="AlphaFoldDB" id="A0A1H9VGF7"/>
<feature type="transmembrane region" description="Helical" evidence="1">
    <location>
        <begin position="135"/>
        <end position="157"/>
    </location>
</feature>